<dbReference type="AlphaFoldDB" id="A0A936ZYH8"/>
<dbReference type="GO" id="GO:0046872">
    <property type="term" value="F:metal ion binding"/>
    <property type="evidence" value="ECO:0007669"/>
    <property type="project" value="UniProtKB-KW"/>
</dbReference>
<dbReference type="EMBL" id="JAEQNA010000015">
    <property type="protein sequence ID" value="MBL0423390.1"/>
    <property type="molecule type" value="Genomic_DNA"/>
</dbReference>
<evidence type="ECO:0000256" key="4">
    <source>
        <dbReference type="ARBA" id="ARBA00022729"/>
    </source>
</evidence>
<keyword evidence="4 7" id="KW-0732">Signal</keyword>
<dbReference type="SUPFAM" id="SSF53850">
    <property type="entry name" value="Periplasmic binding protein-like II"/>
    <property type="match status" value="1"/>
</dbReference>
<reference evidence="8" key="1">
    <citation type="submission" date="2021-01" db="EMBL/GenBank/DDBJ databases">
        <title>Ramlibacter sp. strain AW1 16S ribosomal RNA gene Genome sequencing and assembly.</title>
        <authorList>
            <person name="Kang M."/>
        </authorList>
    </citation>
    <scope>NUCLEOTIDE SEQUENCE</scope>
    <source>
        <strain evidence="8">AW1</strain>
    </source>
</reference>
<dbReference type="CDD" id="cd13539">
    <property type="entry name" value="PBP2_AvModA"/>
    <property type="match status" value="1"/>
</dbReference>
<comment type="subunit">
    <text evidence="5">The complex is composed of two ATP-binding proteins (ModC), two transmembrane proteins (ModB) and a solute-binding protein (ModA).</text>
</comment>
<dbReference type="GO" id="GO:0030973">
    <property type="term" value="F:molybdate ion binding"/>
    <property type="evidence" value="ECO:0007669"/>
    <property type="project" value="InterPro"/>
</dbReference>
<feature type="chain" id="PRO_5036920512" evidence="7">
    <location>
        <begin position="21"/>
        <end position="250"/>
    </location>
</feature>
<feature type="binding site" evidence="6">
    <location>
        <position position="57"/>
    </location>
    <ligand>
        <name>molybdate</name>
        <dbReference type="ChEBI" id="CHEBI:36264"/>
    </ligand>
</feature>
<organism evidence="8 9">
    <name type="scientific">Ramlibacter aurantiacus</name>
    <dbReference type="NCBI Taxonomy" id="2801330"/>
    <lineage>
        <taxon>Bacteria</taxon>
        <taxon>Pseudomonadati</taxon>
        <taxon>Pseudomonadota</taxon>
        <taxon>Betaproteobacteria</taxon>
        <taxon>Burkholderiales</taxon>
        <taxon>Comamonadaceae</taxon>
        <taxon>Ramlibacter</taxon>
    </lineage>
</organism>
<sequence length="250" mass="26532">MTRRFFLATLLVTASATSFAADVAVAVAANFAAPMKQIAEAFEKSTGHRARVAVGSTGRFYAQIRNGAPYHLLLAADEETPARLEREGLGVAGSRFTYAIGRLVLWSARPGVVDDGGQVLRQGSFDRLAIADPKLAPYGAAAIAAMDKLGVLERLRPRLVQGESIGQAFQFVATGNAALGFVALSQLKAEGAAATGKGSSWLVPSQLHPPLRQQAIVLLPGRDNPAARELARFLRSDAARTIIRAHGYEL</sequence>
<dbReference type="PIRSF" id="PIRSF004846">
    <property type="entry name" value="ModA"/>
    <property type="match status" value="1"/>
</dbReference>
<proteinExistence type="inferred from homology"/>
<keyword evidence="3 6" id="KW-0479">Metal-binding</keyword>
<accession>A0A936ZYH8</accession>
<name>A0A936ZYH8_9BURK</name>
<evidence type="ECO:0000313" key="8">
    <source>
        <dbReference type="EMBL" id="MBL0423390.1"/>
    </source>
</evidence>
<dbReference type="NCBIfam" id="TIGR01256">
    <property type="entry name" value="modA"/>
    <property type="match status" value="1"/>
</dbReference>
<keyword evidence="9" id="KW-1185">Reference proteome</keyword>
<comment type="similarity">
    <text evidence="1">Belongs to the bacterial solute-binding protein ModA family.</text>
</comment>
<dbReference type="InterPro" id="IPR050682">
    <property type="entry name" value="ModA/WtpA"/>
</dbReference>
<evidence type="ECO:0000256" key="1">
    <source>
        <dbReference type="ARBA" id="ARBA00009175"/>
    </source>
</evidence>
<evidence type="ECO:0000256" key="2">
    <source>
        <dbReference type="ARBA" id="ARBA00022505"/>
    </source>
</evidence>
<dbReference type="FunFam" id="3.40.190.10:FF:000035">
    <property type="entry name" value="Molybdate ABC transporter substrate-binding protein"/>
    <property type="match status" value="1"/>
</dbReference>
<feature type="signal peptide" evidence="7">
    <location>
        <begin position="1"/>
        <end position="20"/>
    </location>
</feature>
<gene>
    <name evidence="8" type="primary">modA</name>
    <name evidence="8" type="ORF">JI739_23845</name>
</gene>
<evidence type="ECO:0000256" key="5">
    <source>
        <dbReference type="ARBA" id="ARBA00062515"/>
    </source>
</evidence>
<dbReference type="Gene3D" id="3.40.190.10">
    <property type="entry name" value="Periplasmic binding protein-like II"/>
    <property type="match status" value="2"/>
</dbReference>
<dbReference type="InterPro" id="IPR005950">
    <property type="entry name" value="ModA"/>
</dbReference>
<dbReference type="Pfam" id="PF13531">
    <property type="entry name" value="SBP_bac_11"/>
    <property type="match status" value="1"/>
</dbReference>
<protein>
    <submittedName>
        <fullName evidence="8">Molybdate ABC transporter substrate-binding protein</fullName>
    </submittedName>
</protein>
<dbReference type="RefSeq" id="WP_201686527.1">
    <property type="nucleotide sequence ID" value="NZ_JAEQNA010000015.1"/>
</dbReference>
<dbReference type="Proteomes" id="UP000613011">
    <property type="component" value="Unassembled WGS sequence"/>
</dbReference>
<dbReference type="PANTHER" id="PTHR30632">
    <property type="entry name" value="MOLYBDATE-BINDING PERIPLASMIC PROTEIN"/>
    <property type="match status" value="1"/>
</dbReference>
<comment type="caution">
    <text evidence="8">The sequence shown here is derived from an EMBL/GenBank/DDBJ whole genome shotgun (WGS) entry which is preliminary data.</text>
</comment>
<evidence type="ECO:0000313" key="9">
    <source>
        <dbReference type="Proteomes" id="UP000613011"/>
    </source>
</evidence>
<evidence type="ECO:0000256" key="3">
    <source>
        <dbReference type="ARBA" id="ARBA00022723"/>
    </source>
</evidence>
<evidence type="ECO:0000256" key="6">
    <source>
        <dbReference type="PIRSR" id="PIRSR004846-1"/>
    </source>
</evidence>
<dbReference type="InterPro" id="IPR044084">
    <property type="entry name" value="AvModA-like_subst-bd"/>
</dbReference>
<dbReference type="GO" id="GO:1901359">
    <property type="term" value="F:tungstate binding"/>
    <property type="evidence" value="ECO:0007669"/>
    <property type="project" value="UniProtKB-ARBA"/>
</dbReference>
<dbReference type="GO" id="GO:0015689">
    <property type="term" value="P:molybdate ion transport"/>
    <property type="evidence" value="ECO:0007669"/>
    <property type="project" value="InterPro"/>
</dbReference>
<evidence type="ECO:0000256" key="7">
    <source>
        <dbReference type="SAM" id="SignalP"/>
    </source>
</evidence>
<dbReference type="PANTHER" id="PTHR30632:SF14">
    <property type="entry name" value="TUNGSTATE_MOLYBDATE_CHROMATE-BINDING PROTEIN MODA"/>
    <property type="match status" value="1"/>
</dbReference>
<keyword evidence="2 6" id="KW-0500">Molybdenum</keyword>
<feature type="binding site" evidence="6">
    <location>
        <position position="165"/>
    </location>
    <ligand>
        <name>molybdate</name>
        <dbReference type="ChEBI" id="CHEBI:36264"/>
    </ligand>
</feature>